<organism evidence="2 3">
    <name type="scientific">Portunus trituberculatus</name>
    <name type="common">Swimming crab</name>
    <name type="synonym">Neptunus trituberculatus</name>
    <dbReference type="NCBI Taxonomy" id="210409"/>
    <lineage>
        <taxon>Eukaryota</taxon>
        <taxon>Metazoa</taxon>
        <taxon>Ecdysozoa</taxon>
        <taxon>Arthropoda</taxon>
        <taxon>Crustacea</taxon>
        <taxon>Multicrustacea</taxon>
        <taxon>Malacostraca</taxon>
        <taxon>Eumalacostraca</taxon>
        <taxon>Eucarida</taxon>
        <taxon>Decapoda</taxon>
        <taxon>Pleocyemata</taxon>
        <taxon>Brachyura</taxon>
        <taxon>Eubrachyura</taxon>
        <taxon>Portunoidea</taxon>
        <taxon>Portunidae</taxon>
        <taxon>Portuninae</taxon>
        <taxon>Portunus</taxon>
    </lineage>
</organism>
<keyword evidence="3" id="KW-1185">Reference proteome</keyword>
<reference evidence="2 3" key="1">
    <citation type="submission" date="2019-05" db="EMBL/GenBank/DDBJ databases">
        <title>Another draft genome of Portunus trituberculatus and its Hox gene families provides insights of decapod evolution.</title>
        <authorList>
            <person name="Jeong J.-H."/>
            <person name="Song I."/>
            <person name="Kim S."/>
            <person name="Choi T."/>
            <person name="Kim D."/>
            <person name="Ryu S."/>
            <person name="Kim W."/>
        </authorList>
    </citation>
    <scope>NUCLEOTIDE SEQUENCE [LARGE SCALE GENOMIC DNA]</scope>
    <source>
        <tissue evidence="2">Muscle</tissue>
    </source>
</reference>
<comment type="caution">
    <text evidence="2">The sequence shown here is derived from an EMBL/GenBank/DDBJ whole genome shotgun (WGS) entry which is preliminary data.</text>
</comment>
<protein>
    <submittedName>
        <fullName evidence="2">Uncharacterized protein</fullName>
    </submittedName>
</protein>
<proteinExistence type="predicted"/>
<evidence type="ECO:0000256" key="1">
    <source>
        <dbReference type="SAM" id="MobiDB-lite"/>
    </source>
</evidence>
<evidence type="ECO:0000313" key="3">
    <source>
        <dbReference type="Proteomes" id="UP000324222"/>
    </source>
</evidence>
<accession>A0A5B7JGR0</accession>
<dbReference type="Proteomes" id="UP000324222">
    <property type="component" value="Unassembled WGS sequence"/>
</dbReference>
<sequence length="120" mass="13250">MPVQQKPHVQCESNSTRTAMMIAIIKLAVYHPRHALLSHAQQTSALTHFCRCSPIIATPDLILHCTRLCLRPGLPISCPVCRDSPSLLAQPNPAQPNPAKLRPAHPSTPRHGGSKRWMQN</sequence>
<gene>
    <name evidence="2" type="ORF">E2C01_092545</name>
</gene>
<feature type="region of interest" description="Disordered" evidence="1">
    <location>
        <begin position="89"/>
        <end position="120"/>
    </location>
</feature>
<evidence type="ECO:0000313" key="2">
    <source>
        <dbReference type="EMBL" id="MPC97241.1"/>
    </source>
</evidence>
<dbReference type="EMBL" id="VSRR010109138">
    <property type="protein sequence ID" value="MPC97241.1"/>
    <property type="molecule type" value="Genomic_DNA"/>
</dbReference>
<name>A0A5B7JGR0_PORTR</name>
<dbReference type="AlphaFoldDB" id="A0A5B7JGR0"/>